<protein>
    <submittedName>
        <fullName evidence="2">Uncharacterized protein</fullName>
    </submittedName>
</protein>
<dbReference type="Proteomes" id="UP000325182">
    <property type="component" value="Unassembled WGS sequence"/>
</dbReference>
<organism evidence="2 3">
    <name type="scientific">Rossellomorea vietnamensis</name>
    <dbReference type="NCBI Taxonomy" id="218284"/>
    <lineage>
        <taxon>Bacteria</taxon>
        <taxon>Bacillati</taxon>
        <taxon>Bacillota</taxon>
        <taxon>Bacilli</taxon>
        <taxon>Bacillales</taxon>
        <taxon>Bacillaceae</taxon>
        <taxon>Rossellomorea</taxon>
    </lineage>
</organism>
<evidence type="ECO:0000256" key="1">
    <source>
        <dbReference type="SAM" id="Phobius"/>
    </source>
</evidence>
<sequence length="118" mass="13629">MNCLVTNGTKNQLVINEGFGNTMTVTNQDVTIDHDSLKVLDQHMGEFNKLIFLGILFAALFIATYWLLLSEKWRDNEGKRKKFLYWTLSLNGVTIAAAIIIFVQYYYLLNDAYHNVLF</sequence>
<gene>
    <name evidence="2" type="ORF">FZC84_01185</name>
</gene>
<accession>A0A5D4MI14</accession>
<comment type="caution">
    <text evidence="2">The sequence shown here is derived from an EMBL/GenBank/DDBJ whole genome shotgun (WGS) entry which is preliminary data.</text>
</comment>
<keyword evidence="1" id="KW-0812">Transmembrane</keyword>
<keyword evidence="1" id="KW-1133">Transmembrane helix</keyword>
<name>A0A5D4MI14_9BACI</name>
<evidence type="ECO:0000313" key="2">
    <source>
        <dbReference type="EMBL" id="TYS01302.1"/>
    </source>
</evidence>
<dbReference type="RefSeq" id="WP_148952662.1">
    <property type="nucleotide sequence ID" value="NZ_VTEG01000001.1"/>
</dbReference>
<feature type="transmembrane region" description="Helical" evidence="1">
    <location>
        <begin position="83"/>
        <end position="108"/>
    </location>
</feature>
<dbReference type="EMBL" id="VTEG01000001">
    <property type="protein sequence ID" value="TYS01302.1"/>
    <property type="molecule type" value="Genomic_DNA"/>
</dbReference>
<dbReference type="AlphaFoldDB" id="A0A5D4MI14"/>
<reference evidence="2 3" key="1">
    <citation type="submission" date="2019-08" db="EMBL/GenBank/DDBJ databases">
        <title>Bacillus genomes from the desert of Cuatro Cienegas, Coahuila.</title>
        <authorList>
            <person name="Olmedo-Alvarez G."/>
        </authorList>
    </citation>
    <scope>NUCLEOTIDE SEQUENCE [LARGE SCALE GENOMIC DNA]</scope>
    <source>
        <strain evidence="2 3">CH128b_4D</strain>
    </source>
</reference>
<evidence type="ECO:0000313" key="3">
    <source>
        <dbReference type="Proteomes" id="UP000325182"/>
    </source>
</evidence>
<keyword evidence="1" id="KW-0472">Membrane</keyword>
<feature type="transmembrane region" description="Helical" evidence="1">
    <location>
        <begin position="50"/>
        <end position="71"/>
    </location>
</feature>
<proteinExistence type="predicted"/>